<dbReference type="Gene3D" id="2.70.170.10">
    <property type="entry name" value="Neurotransmitter-gated ion-channel ligand-binding domain"/>
    <property type="match status" value="5"/>
</dbReference>
<evidence type="ECO:0000256" key="3">
    <source>
        <dbReference type="SAM" id="Phobius"/>
    </source>
</evidence>
<feature type="region of interest" description="Disordered" evidence="2">
    <location>
        <begin position="552"/>
        <end position="583"/>
    </location>
</feature>
<evidence type="ECO:0000259" key="4">
    <source>
        <dbReference type="PROSITE" id="PS50206"/>
    </source>
</evidence>
<evidence type="ECO:0000256" key="1">
    <source>
        <dbReference type="ARBA" id="ARBA00004141"/>
    </source>
</evidence>
<feature type="transmembrane region" description="Helical" evidence="3">
    <location>
        <begin position="1952"/>
        <end position="1978"/>
    </location>
</feature>
<feature type="region of interest" description="Disordered" evidence="2">
    <location>
        <begin position="119"/>
        <end position="140"/>
    </location>
</feature>
<keyword evidence="6" id="KW-1185">Reference proteome</keyword>
<feature type="transmembrane region" description="Helical" evidence="3">
    <location>
        <begin position="1919"/>
        <end position="1940"/>
    </location>
</feature>
<dbReference type="Proteomes" id="UP001189429">
    <property type="component" value="Unassembled WGS sequence"/>
</dbReference>
<feature type="region of interest" description="Disordered" evidence="2">
    <location>
        <begin position="499"/>
        <end position="534"/>
    </location>
</feature>
<feature type="transmembrane region" description="Helical" evidence="3">
    <location>
        <begin position="2627"/>
        <end position="2645"/>
    </location>
</feature>
<organism evidence="5 6">
    <name type="scientific">Prorocentrum cordatum</name>
    <dbReference type="NCBI Taxonomy" id="2364126"/>
    <lineage>
        <taxon>Eukaryota</taxon>
        <taxon>Sar</taxon>
        <taxon>Alveolata</taxon>
        <taxon>Dinophyceae</taxon>
        <taxon>Prorocentrales</taxon>
        <taxon>Prorocentraceae</taxon>
        <taxon>Prorocentrum</taxon>
    </lineage>
</organism>
<gene>
    <name evidence="5" type="ORF">PCOR1329_LOCUS77493</name>
</gene>
<dbReference type="SUPFAM" id="SSF63712">
    <property type="entry name" value="Nicotinic receptor ligand binding domain-like"/>
    <property type="match status" value="2"/>
</dbReference>
<dbReference type="SUPFAM" id="SSF90112">
    <property type="entry name" value="Neurotransmitter-gated ion-channel transmembrane pore"/>
    <property type="match status" value="2"/>
</dbReference>
<feature type="region of interest" description="Disordered" evidence="2">
    <location>
        <begin position="820"/>
        <end position="839"/>
    </location>
</feature>
<keyword evidence="3" id="KW-0472">Membrane</keyword>
<feature type="transmembrane region" description="Helical" evidence="3">
    <location>
        <begin position="3026"/>
        <end position="3044"/>
    </location>
</feature>
<feature type="domain" description="Rhodanese" evidence="4">
    <location>
        <begin position="758"/>
        <end position="778"/>
    </location>
</feature>
<name>A0ABN9XNH8_9DINO</name>
<proteinExistence type="predicted"/>
<feature type="transmembrane region" description="Helical" evidence="3">
    <location>
        <begin position="1849"/>
        <end position="1872"/>
    </location>
</feature>
<evidence type="ECO:0000313" key="6">
    <source>
        <dbReference type="Proteomes" id="UP001189429"/>
    </source>
</evidence>
<feature type="domain" description="Rhodanese" evidence="4">
    <location>
        <begin position="57"/>
        <end position="77"/>
    </location>
</feature>
<accession>A0ABN9XNH8</accession>
<feature type="transmembrane region" description="Helical" evidence="3">
    <location>
        <begin position="2916"/>
        <end position="2935"/>
    </location>
</feature>
<feature type="transmembrane region" description="Helical" evidence="3">
    <location>
        <begin position="2665"/>
        <end position="2687"/>
    </location>
</feature>
<feature type="transmembrane region" description="Helical" evidence="3">
    <location>
        <begin position="2979"/>
        <end position="3000"/>
    </location>
</feature>
<sequence length="3126" mass="344403">MAAVVRGIREKLSIPREALLQDGVLRYRPDAYQFEIEQIDSPSYPGMVSVYRTHHVQVDILDGGLPAFAGRGLPECNPFTTLETTPLGTTTNFWKWSSIEEALGDRVVKFPPKALSASCPRSTSADGGAPLGTGTRMLGPEDLPSEEALAGYLRSAGIDPTKYGVGKAKPLSSLIKEVQKGDSRLEWTESPPSLRRVVEPVFMQLRWGKLVLVEAEQRFTNGTCRKRNMLLAEKMSPEDADAADTCIRGLFEELNLPEDLSPPKDYFRFMQESYCCLAEHLESPSYPGLACVYTTHYCSVQLVDSGLSRLREIGILEEEFETPEDDKVNVWRWTDIKEARESKAKGFPAFEAFSSSDASSPQSQEASFEPVASIPTDPAQMCVFLEIGGVNVSLWGKFVHDSLLSLMDEVEKGVSRLERDVETGKLRRVMTSSHVHFNLSSAAAGRPGAPAGPGSHFGRDEAMDLVRYRSDLECFEVEHVNVAAYPGLPCFHQTRQMHFAPRSSEHPADAPGDGDAAAAEAAPRSDGVGKEGSAGAGLARLLPSLIGRRSASFPGDAAPPLKQAESTRSAATEGPKAEPDGVALAPWLRSEDALGRFLEEHGVSTRLFGVGSAKTVAELLAELRAQACHLELQSRGPGSSGDEPPKKESPVVLRIVEPIFVRLRWRGCVLVQDSQKMLDGRFRERNMLLAEKMEPSDGGGIMAAVVRGIREKLSIPREALLQDGVLRYRPDAYQFEIEQIDSPSYPGMVSVYRTHHVQVDILDGGLPAFAGRGLPECNPFTTLETTPLGTTTNFWKWSGIEEALGDRVVKFPPKALSASCPRSTSADGGAPLGTGTRMLGPEDLPSEEALAGYLRAAGIDPTKYGVGKAKPLSSLIKEVQKGDSRLEWTESPPSLRRVVEPVFMQLRWGKLVLVEAEQRFTNGTCRKRNMLLAEKMSPEDADAADTCIRGLFEELNLPEDLSPPKDYFRFMHESYCCLAEHLESPSYPGLACVYTTHYCSVQLVGSGLSRLREIGILEEEFETPEDDKVNVWRWTDIKEARESKAKGFPAFEAFSSSDAGSPQSQEASFEPVASIPTDPAQMRVFLEIGGVNVSLWGKFVHDSLLSLMDEVEKGVSRLERDVETGKLRRVMTSSHVHFNLSSAAAGRPGAPAGPGSHFGRDEAMDLVRYRSDLECFEVEHVNVAAYPGLPCFHQTRQMHFAPRSSEHPADAPGDGDAAAAEAAPRSDGVGKEGSAGAGLARLLPSLIGRRNNCSTTSVASDYGTPLRSTRSSEVSVMPLKTYEYDECQSRLLPLYDQLRSLRSNLRFKMIAHADCTSEFSDQAVACSCMIQSIRNVNPLNATFQCCFTVFLEWLDSSAAGLPEGNLGEGVHGVLNIPEIELQNTLATSKKVQSPPQVVDPATGHVACTIRYEALVQMELDMRLFPFDAQRLVLVLGLRARRDRRRALACQSCLADAQIRLEEWRVMRTFAHSDSPDGRARIQFGVMISRRYGYYVVTVFTTLLAIATSSFAAYVLPAAEVWDRLRFGIAILFAQITFRLAQDNKLPKVAYATIFDMYAMFCQVMVLGMILGFILVSMCDQDIFGHRARHATGTLDRACGALLFCMWSLGHLAGLQRVIRQRREQRCSLLQLSSSSQGSPQAAEADALQKQLATLQAGLHYRESTLERRSVMSRRVSQAVSLDVHVWLLHDINPLTGTFECKFSVTLGWLHEGAVGLPEGAPLTAQQLSLVDVPELDVHNKVELVLEEGPRVCVACSSSGRVLSTSRFHAKLQMNLNLREFPFDSHTLPVHIIMPHEKDERRAFVHCGGQLGESAQMLDEWFVRGHTVDPDTGNGVPTASLQIHLQRRSFFYVVSVMAVLLGISSLVFTVYVIPMDSSGMDFANQGKILVPLVMTLLAFKLLTASGKLPTVASATSFDRYMIACEMMLLGTIVICTASRGFARLYGVGSVQSYRTYAAMISALLWVAFNVYFALSVWLARRSNDRQTTAALTCTRTHWSSDAPGFEEQCAQLQHVRPDAGDIQGSASSAVMLRIVMKSIHSVNPAGGTFQAELVARLEWLSPGAVGIAAGSELSSEQLGRLQQPKLMVQNAIGCSAKVLDGARVVDGATGHVTCQVQIKASVQMRLHLAQFPFDEQVLEVVVMLPDPGDRHRSLVIEHLDCADVARVGEWIVLGDVSACGRRMGISWASVGVKIKRSSRYYVLNMVSLCLWCVAGFSLYALDVSDFQNRGKILVGVLLVQIVAKLAVSSKLPRIARTTAYDRVSLNNLAMLFCVGSGAALCCALNQLEGWEESSKVCDSSVACAVFLAWVLMNAVTALQVHRSLRGSRRAMRELDANHRNAQAVDQASIGREVALMRPCVLPESPVSRQANSKHERFSSVDISKQDQRAAINVGAKVQLISDVDTSSGTVESKFHVFLDWFDTAGVHLHQQRRTNSSALPAEEQAVVPNIKVRNAIKIIMEDCSDVKVLDAATGHCSCHIQFHARLYNRFDLRSFPFDRQRLEIELALENCPDRFLVGSCCESTDRGSRLDDWKLQDVSLSVDHEWPLPRLATITMLVERRSRFYLVQVIGVLTCLTTLVFSLYLVRAKDLGKRMPDALKVVLTMTTFRFFVEHRLPKVQHWTPFDVYYVSCQALIACIIVCFVVAKLSDPLGTLECQTRQSEHRVLAWIFSAWALWLLGCGLASLLLKCLGPRGGVQRHPGAPLGPLARLRALPLAHGREPERRGSTDRLPWAARPSAGLETQVVSIAFRIWLVRNVDLVSGTFECKFRVLLEWLDADAKGLPKGKKAKLPVPDIAVTNAIQSQILDASSAPEVVDPETGHLAAQRLYKCTVRMDQEVRLFPFDWQWLAISVSLRGGGELGRPFFFQYCEVEGQLQLDEWTVHGQPAFATLDRHEAPSLEDTVMCGILIRREARYYVINIMLMLGLITSLCFSVYTVKVQLFWERAEIFLGIFPVIIVFRMSVQGKLPKGGSSTQFDCYANACTILFLVIVFEAMLASFATVAPEWVSSTCSQDDATELISTLEGWFWYLLGTVWIAWNARFAVQSWRFWRLHPLGALGSGVLARTQDSEWVAGCSAAEPDCNGLAPRFSARAASQRAQRQSIADAEQAALEPRSSLTSAPSDLSI</sequence>
<comment type="caution">
    <text evidence="5">The sequence shown here is derived from an EMBL/GenBank/DDBJ whole genome shotgun (WGS) entry which is preliminary data.</text>
</comment>
<dbReference type="InterPro" id="IPR006201">
    <property type="entry name" value="Neur_channel"/>
</dbReference>
<dbReference type="Gene3D" id="1.20.58.390">
    <property type="entry name" value="Neurotransmitter-gated ion-channel transmembrane domain"/>
    <property type="match status" value="2"/>
</dbReference>
<dbReference type="InterPro" id="IPR006029">
    <property type="entry name" value="Neurotrans-gated_channel_TM"/>
</dbReference>
<feature type="compositionally biased region" description="Low complexity" evidence="2">
    <location>
        <begin position="1210"/>
        <end position="1223"/>
    </location>
</feature>
<keyword evidence="3" id="KW-0812">Transmembrane</keyword>
<dbReference type="Pfam" id="PF02932">
    <property type="entry name" value="Neur_chan_memb"/>
    <property type="match status" value="1"/>
</dbReference>
<feature type="transmembrane region" description="Helical" evidence="3">
    <location>
        <begin position="1491"/>
        <end position="1515"/>
    </location>
</feature>
<dbReference type="InterPro" id="IPR038050">
    <property type="entry name" value="Neuro_actylchol_rec"/>
</dbReference>
<dbReference type="EMBL" id="CAUYUJ010020726">
    <property type="protein sequence ID" value="CAK0900104.1"/>
    <property type="molecule type" value="Genomic_DNA"/>
</dbReference>
<feature type="region of interest" description="Disordered" evidence="2">
    <location>
        <begin position="1200"/>
        <end position="1234"/>
    </location>
</feature>
<dbReference type="PANTHER" id="PTHR18945">
    <property type="entry name" value="NEUROTRANSMITTER GATED ION CHANNEL"/>
    <property type="match status" value="1"/>
</dbReference>
<feature type="transmembrane region" description="Helical" evidence="3">
    <location>
        <begin position="2941"/>
        <end position="2959"/>
    </location>
</feature>
<dbReference type="InterPro" id="IPR036734">
    <property type="entry name" value="Neur_chan_lig-bd_sf"/>
</dbReference>
<evidence type="ECO:0000256" key="2">
    <source>
        <dbReference type="SAM" id="MobiDB-lite"/>
    </source>
</evidence>
<dbReference type="PROSITE" id="PS50206">
    <property type="entry name" value="RHODANESE_3"/>
    <property type="match status" value="2"/>
</dbReference>
<reference evidence="5" key="1">
    <citation type="submission" date="2023-10" db="EMBL/GenBank/DDBJ databases">
        <authorList>
            <person name="Chen Y."/>
            <person name="Shah S."/>
            <person name="Dougan E. K."/>
            <person name="Thang M."/>
            <person name="Chan C."/>
        </authorList>
    </citation>
    <scope>NUCLEOTIDE SEQUENCE [LARGE SCALE GENOMIC DNA]</scope>
</reference>
<feature type="transmembrane region" description="Helical" evidence="3">
    <location>
        <begin position="2200"/>
        <end position="2219"/>
    </location>
</feature>
<feature type="transmembrane region" description="Helical" evidence="3">
    <location>
        <begin position="1887"/>
        <end position="1907"/>
    </location>
</feature>
<comment type="subcellular location">
    <subcellularLocation>
        <location evidence="1">Membrane</location>
        <topology evidence="1">Multi-pass membrane protein</topology>
    </subcellularLocation>
</comment>
<dbReference type="InterPro" id="IPR036719">
    <property type="entry name" value="Neuro-gated_channel_TM_sf"/>
</dbReference>
<feature type="transmembrane region" description="Helical" evidence="3">
    <location>
        <begin position="2563"/>
        <end position="2585"/>
    </location>
</feature>
<dbReference type="InterPro" id="IPR001763">
    <property type="entry name" value="Rhodanese-like_dom"/>
</dbReference>
<protein>
    <recommendedName>
        <fullName evidence="4">Rhodanese domain-containing protein</fullName>
    </recommendedName>
</protein>
<keyword evidence="3" id="KW-1133">Transmembrane helix</keyword>
<feature type="compositionally biased region" description="Low complexity" evidence="2">
    <location>
        <begin position="509"/>
        <end position="522"/>
    </location>
</feature>
<evidence type="ECO:0000313" key="5">
    <source>
        <dbReference type="EMBL" id="CAK0900104.1"/>
    </source>
</evidence>
<feature type="transmembrane region" description="Helical" evidence="3">
    <location>
        <begin position="1548"/>
        <end position="1574"/>
    </location>
</feature>